<sequence>MKVAGNSEEGFSYRVSKDDLPMFINVQSGCLCIGNPEKKGNAVEFMNNCVVVIDDDKEFISLWLKPETLPNI</sequence>
<proteinExistence type="predicted"/>
<evidence type="ECO:0000313" key="2">
    <source>
        <dbReference type="Proteomes" id="UP001244640"/>
    </source>
</evidence>
<evidence type="ECO:0000313" key="1">
    <source>
        <dbReference type="EMBL" id="MDQ1151797.1"/>
    </source>
</evidence>
<protein>
    <submittedName>
        <fullName evidence="1">Uncharacterized protein</fullName>
    </submittedName>
</protein>
<dbReference type="EMBL" id="JAUTBA010000001">
    <property type="protein sequence ID" value="MDQ1151797.1"/>
    <property type="molecule type" value="Genomic_DNA"/>
</dbReference>
<dbReference type="Proteomes" id="UP001244640">
    <property type="component" value="Unassembled WGS sequence"/>
</dbReference>
<dbReference type="RefSeq" id="WP_307187231.1">
    <property type="nucleotide sequence ID" value="NZ_JAUTBA010000001.1"/>
</dbReference>
<keyword evidence="2" id="KW-1185">Reference proteome</keyword>
<organism evidence="1 2">
    <name type="scientific">Sphingobacterium zeae</name>
    <dbReference type="NCBI Taxonomy" id="1776859"/>
    <lineage>
        <taxon>Bacteria</taxon>
        <taxon>Pseudomonadati</taxon>
        <taxon>Bacteroidota</taxon>
        <taxon>Sphingobacteriia</taxon>
        <taxon>Sphingobacteriales</taxon>
        <taxon>Sphingobacteriaceae</taxon>
        <taxon>Sphingobacterium</taxon>
    </lineage>
</organism>
<comment type="caution">
    <text evidence="1">The sequence shown here is derived from an EMBL/GenBank/DDBJ whole genome shotgun (WGS) entry which is preliminary data.</text>
</comment>
<reference evidence="1 2" key="1">
    <citation type="submission" date="2023-07" db="EMBL/GenBank/DDBJ databases">
        <title>Functional and genomic diversity of the sorghum phyllosphere microbiome.</title>
        <authorList>
            <person name="Shade A."/>
        </authorList>
    </citation>
    <scope>NUCLEOTIDE SEQUENCE [LARGE SCALE GENOMIC DNA]</scope>
    <source>
        <strain evidence="1 2">SORGH_AS_0892</strain>
    </source>
</reference>
<name>A0ABU0UAA3_9SPHI</name>
<gene>
    <name evidence="1" type="ORF">QE382_003781</name>
</gene>
<accession>A0ABU0UAA3</accession>